<dbReference type="AlphaFoldDB" id="A0A6L5X7E6"/>
<dbReference type="SUPFAM" id="SSF53335">
    <property type="entry name" value="S-adenosyl-L-methionine-dependent methyltransferases"/>
    <property type="match status" value="1"/>
</dbReference>
<dbReference type="InterPro" id="IPR016024">
    <property type="entry name" value="ARM-type_fold"/>
</dbReference>
<keyword evidence="3 8" id="KW-0489">Methyltransferase</keyword>
<dbReference type="InterPro" id="IPR011989">
    <property type="entry name" value="ARM-like"/>
</dbReference>
<dbReference type="Proteomes" id="UP000481852">
    <property type="component" value="Unassembled WGS sequence"/>
</dbReference>
<evidence type="ECO:0000256" key="2">
    <source>
        <dbReference type="ARBA" id="ARBA00022490"/>
    </source>
</evidence>
<evidence type="ECO:0000313" key="9">
    <source>
        <dbReference type="Proteomes" id="UP000481852"/>
    </source>
</evidence>
<dbReference type="Pfam" id="PF01170">
    <property type="entry name" value="UPF0020"/>
    <property type="match status" value="1"/>
</dbReference>
<protein>
    <submittedName>
        <fullName evidence="8">Methyltransferase domain-containing protein</fullName>
    </submittedName>
</protein>
<dbReference type="Gene3D" id="3.40.50.150">
    <property type="entry name" value="Vaccinia Virus protein VP39"/>
    <property type="match status" value="1"/>
</dbReference>
<dbReference type="EMBL" id="VULZ01000012">
    <property type="protein sequence ID" value="MSS15477.1"/>
    <property type="molecule type" value="Genomic_DNA"/>
</dbReference>
<evidence type="ECO:0000313" key="8">
    <source>
        <dbReference type="EMBL" id="MSS15477.1"/>
    </source>
</evidence>
<evidence type="ECO:0000256" key="3">
    <source>
        <dbReference type="ARBA" id="ARBA00022603"/>
    </source>
</evidence>
<dbReference type="GO" id="GO:0016423">
    <property type="term" value="F:tRNA (guanine) methyltransferase activity"/>
    <property type="evidence" value="ECO:0007669"/>
    <property type="project" value="TreeGrafter"/>
</dbReference>
<evidence type="ECO:0000259" key="7">
    <source>
        <dbReference type="Pfam" id="PF01170"/>
    </source>
</evidence>
<keyword evidence="4 8" id="KW-0808">Transferase</keyword>
<comment type="caution">
    <text evidence="8">The sequence shown here is derived from an EMBL/GenBank/DDBJ whole genome shotgun (WGS) entry which is preliminary data.</text>
</comment>
<dbReference type="RefSeq" id="WP_154526373.1">
    <property type="nucleotide sequence ID" value="NZ_VULZ01000012.1"/>
</dbReference>
<keyword evidence="2" id="KW-0963">Cytoplasm</keyword>
<reference evidence="8 9" key="1">
    <citation type="submission" date="2019-08" db="EMBL/GenBank/DDBJ databases">
        <title>In-depth cultivation of the pig gut microbiome towards novel bacterial diversity and tailored functional studies.</title>
        <authorList>
            <person name="Wylensek D."/>
            <person name="Hitch T.C.A."/>
            <person name="Clavel T."/>
        </authorList>
    </citation>
    <scope>NUCLEOTIDE SEQUENCE [LARGE SCALE GENOMIC DNA]</scope>
    <source>
        <strain evidence="8 9">Oil+RF-744-WCA-WT-11</strain>
    </source>
</reference>
<gene>
    <name evidence="8" type="ORF">FYJ35_10585</name>
</gene>
<dbReference type="Pfam" id="PF13646">
    <property type="entry name" value="HEAT_2"/>
    <property type="match status" value="1"/>
</dbReference>
<evidence type="ECO:0000256" key="5">
    <source>
        <dbReference type="ARBA" id="ARBA00022694"/>
    </source>
</evidence>
<dbReference type="CDD" id="cd02440">
    <property type="entry name" value="AdoMet_MTases"/>
    <property type="match status" value="1"/>
</dbReference>
<comment type="subcellular location">
    <subcellularLocation>
        <location evidence="1">Cytoplasm</location>
    </subcellularLocation>
</comment>
<organism evidence="8 9">
    <name type="scientific">Porcincola intestinalis</name>
    <dbReference type="NCBI Taxonomy" id="2606632"/>
    <lineage>
        <taxon>Bacteria</taxon>
        <taxon>Bacillati</taxon>
        <taxon>Bacillota</taxon>
        <taxon>Clostridia</taxon>
        <taxon>Lachnospirales</taxon>
        <taxon>Lachnospiraceae</taxon>
        <taxon>Porcincola</taxon>
    </lineage>
</organism>
<proteinExistence type="predicted"/>
<dbReference type="SUPFAM" id="SSF48371">
    <property type="entry name" value="ARM repeat"/>
    <property type="match status" value="1"/>
</dbReference>
<dbReference type="PANTHER" id="PTHR14911:SF13">
    <property type="entry name" value="TRNA (GUANINE(6)-N2)-METHYLTRANSFERASE THUMP3"/>
    <property type="match status" value="1"/>
</dbReference>
<feature type="region of interest" description="Disordered" evidence="6">
    <location>
        <begin position="126"/>
        <end position="145"/>
    </location>
</feature>
<evidence type="ECO:0000256" key="4">
    <source>
        <dbReference type="ARBA" id="ARBA00022679"/>
    </source>
</evidence>
<dbReference type="PANTHER" id="PTHR14911">
    <property type="entry name" value="THUMP DOMAIN-CONTAINING"/>
    <property type="match status" value="1"/>
</dbReference>
<evidence type="ECO:0000256" key="1">
    <source>
        <dbReference type="ARBA" id="ARBA00004496"/>
    </source>
</evidence>
<name>A0A6L5X7E6_9FIRM</name>
<dbReference type="GO" id="GO:0005737">
    <property type="term" value="C:cytoplasm"/>
    <property type="evidence" value="ECO:0007669"/>
    <property type="project" value="UniProtKB-SubCell"/>
</dbReference>
<dbReference type="GO" id="GO:0030488">
    <property type="term" value="P:tRNA methylation"/>
    <property type="evidence" value="ECO:0007669"/>
    <property type="project" value="TreeGrafter"/>
</dbReference>
<feature type="domain" description="Ribosomal RNA large subunit methyltransferase K/L-like methyltransferase" evidence="7">
    <location>
        <begin position="347"/>
        <end position="487"/>
    </location>
</feature>
<dbReference type="PROSITE" id="PS01261">
    <property type="entry name" value="UPF0020"/>
    <property type="match status" value="1"/>
</dbReference>
<keyword evidence="9" id="KW-1185">Reference proteome</keyword>
<keyword evidence="5" id="KW-0819">tRNA processing</keyword>
<dbReference type="InterPro" id="IPR000241">
    <property type="entry name" value="RlmKL-like_Mtase"/>
</dbReference>
<dbReference type="Gene3D" id="1.25.10.10">
    <property type="entry name" value="Leucine-rich Repeat Variant"/>
    <property type="match status" value="1"/>
</dbReference>
<sequence>MTESSLKQLYEHITRGDEVRQSLISVRQMIRDESLRRKFMVLLGGDFSVLIGLLKDPDPKIRRNAALILGQTENEDVLAPVMEAWRTEKTLFVREDYLKAVEHLDYRPYMPQLRARLMEIEAGEGQADNRNQNSPEHSLWDNDKHLAGEASQIRRMIERAGEKKRHTYAKTDPAPELLLVCNRCQVTATAEQIKQGSVRMLKGGVFVRDGSLEELMQVRTWSEMLFPIPGARPIPAQEREAAECLHEMKVYGYLKYLHGGEEGPYRYRVELKGKRELMERKGSFIRGVASRLDMLEKGRIQNNDTDYEVELRLIERSDGTLAPMLKLFTLKDRRFAYRKVSTAQSMAPVNAALVLRLAQSYLREGAQVLDPFCGTGTLLIERELILPSGTCYGIDTFGEAIEKARVNTGTIGHINYINRNFFDFTHAYTFDELITELPQEGSRVEEDAGGASFEERFLRKAAELLAEDAIVVVVTRSSKALEEAAREVCQEGQDYRLLQKYLMNERLGTTELIFRYRRTCQKG</sequence>
<evidence type="ECO:0000256" key="6">
    <source>
        <dbReference type="SAM" id="MobiDB-lite"/>
    </source>
</evidence>
<dbReference type="InterPro" id="IPR053943">
    <property type="entry name" value="RlmKL-like_Mtase_CS"/>
</dbReference>
<dbReference type="InterPro" id="IPR029063">
    <property type="entry name" value="SAM-dependent_MTases_sf"/>
</dbReference>
<accession>A0A6L5X7E6</accession>